<dbReference type="PATRIC" id="fig|1590.201.peg.2669"/>
<dbReference type="EMBL" id="LUXM01000038">
    <property type="protein sequence ID" value="KZU92763.1"/>
    <property type="molecule type" value="Genomic_DNA"/>
</dbReference>
<organism evidence="2 3">
    <name type="scientific">Lactiplantibacillus plantarum</name>
    <name type="common">Lactobacillus plantarum</name>
    <dbReference type="NCBI Taxonomy" id="1590"/>
    <lineage>
        <taxon>Bacteria</taxon>
        <taxon>Bacillati</taxon>
        <taxon>Bacillota</taxon>
        <taxon>Bacilli</taxon>
        <taxon>Lactobacillales</taxon>
        <taxon>Lactobacillaceae</taxon>
        <taxon>Lactiplantibacillus</taxon>
    </lineage>
</organism>
<name>A0A162EMT3_LACPN</name>
<proteinExistence type="predicted"/>
<feature type="transmembrane region" description="Helical" evidence="1">
    <location>
        <begin position="21"/>
        <end position="47"/>
    </location>
</feature>
<dbReference type="Pfam" id="PF17332">
    <property type="entry name" value="DUF5592"/>
    <property type="match status" value="1"/>
</dbReference>
<evidence type="ECO:0000256" key="1">
    <source>
        <dbReference type="SAM" id="Phobius"/>
    </source>
</evidence>
<dbReference type="AlphaFoldDB" id="A0A162EMT3"/>
<evidence type="ECO:0000313" key="3">
    <source>
        <dbReference type="Proteomes" id="UP000076882"/>
    </source>
</evidence>
<evidence type="ECO:0000313" key="2">
    <source>
        <dbReference type="EMBL" id="KZU92763.1"/>
    </source>
</evidence>
<reference evidence="2 3" key="1">
    <citation type="submission" date="2016-03" db="EMBL/GenBank/DDBJ databases">
        <title>Comparative genomics of 54 Lactobacillus plantarum strains reveals genomic uncoupling from niche constraints.</title>
        <authorList>
            <person name="Martino M.E."/>
        </authorList>
    </citation>
    <scope>NUCLEOTIDE SEQUENCE [LARGE SCALE GENOMIC DNA]</scope>
    <source>
        <strain evidence="2 3">19.1</strain>
    </source>
</reference>
<feature type="transmembrane region" description="Helical" evidence="1">
    <location>
        <begin position="53"/>
        <end position="71"/>
    </location>
</feature>
<gene>
    <name evidence="2" type="ORF">Lp19_2745</name>
</gene>
<accession>A0A162EMT3</accession>
<comment type="caution">
    <text evidence="2">The sequence shown here is derived from an EMBL/GenBank/DDBJ whole genome shotgun (WGS) entry which is preliminary data.</text>
</comment>
<keyword evidence="1" id="KW-1133">Transmembrane helix</keyword>
<dbReference type="Proteomes" id="UP000076882">
    <property type="component" value="Unassembled WGS sequence"/>
</dbReference>
<protein>
    <submittedName>
        <fullName evidence="2">Uncharacterized protein</fullName>
    </submittedName>
</protein>
<sequence length="127" mass="14396">MNQNNMPNVGVTPDVKARMKVFLFYVADIVLVLVWCGVAMIIANLVFPDSRAGINWLFQGINLVFAVWLVITPYHNPGKKNYQLVINDLLMGGHYYHSYPYYEFDSLSALLTIGGLKQDAQNKQQRG</sequence>
<keyword evidence="1" id="KW-0472">Membrane</keyword>
<keyword evidence="1" id="KW-0812">Transmembrane</keyword>
<dbReference type="InterPro" id="IPR020275">
    <property type="entry name" value="DUF5592"/>
</dbReference>